<dbReference type="AlphaFoldDB" id="A0A914YXA2"/>
<dbReference type="GO" id="GO:0061617">
    <property type="term" value="C:MICOS complex"/>
    <property type="evidence" value="ECO:0007669"/>
    <property type="project" value="UniProtKB-UniRule"/>
</dbReference>
<dbReference type="InterPro" id="IPR033182">
    <property type="entry name" value="MIC26/MIC27_animal"/>
</dbReference>
<protein>
    <recommendedName>
        <fullName evidence="7">MICOS complex subunit</fullName>
    </recommendedName>
</protein>
<evidence type="ECO:0000256" key="3">
    <source>
        <dbReference type="ARBA" id="ARBA00022692"/>
    </source>
</evidence>
<keyword evidence="3" id="KW-0812">Transmembrane</keyword>
<dbReference type="InterPro" id="IPR019166">
    <property type="entry name" value="MIC26/MIC27"/>
</dbReference>
<comment type="subunit">
    <text evidence="7">Component of the mitochondrial contact site and cristae organizing system (MICOS) complex.</text>
</comment>
<evidence type="ECO:0000256" key="2">
    <source>
        <dbReference type="ARBA" id="ARBA00010904"/>
    </source>
</evidence>
<accession>A0A914YXA2</accession>
<proteinExistence type="inferred from homology"/>
<keyword evidence="8" id="KW-1185">Reference proteome</keyword>
<reference evidence="9" key="1">
    <citation type="submission" date="2022-11" db="UniProtKB">
        <authorList>
            <consortium name="WormBaseParasite"/>
        </authorList>
    </citation>
    <scope>IDENTIFICATION</scope>
</reference>
<dbReference type="Proteomes" id="UP000887577">
    <property type="component" value="Unplaced"/>
</dbReference>
<keyword evidence="7" id="KW-0999">Mitochondrion inner membrane</keyword>
<organism evidence="8 9">
    <name type="scientific">Panagrolaimus superbus</name>
    <dbReference type="NCBI Taxonomy" id="310955"/>
    <lineage>
        <taxon>Eukaryota</taxon>
        <taxon>Metazoa</taxon>
        <taxon>Ecdysozoa</taxon>
        <taxon>Nematoda</taxon>
        <taxon>Chromadorea</taxon>
        <taxon>Rhabditida</taxon>
        <taxon>Tylenchina</taxon>
        <taxon>Panagrolaimomorpha</taxon>
        <taxon>Panagrolaimoidea</taxon>
        <taxon>Panagrolaimidae</taxon>
        <taxon>Panagrolaimus</taxon>
    </lineage>
</organism>
<comment type="similarity">
    <text evidence="2">Belongs to the apolipoprotein O/MICOS complex subunit Mic27 family.</text>
</comment>
<comment type="function">
    <text evidence="7">Component of the MICOS complex, a large protein complex of the mitochondrial inner membrane that plays crucial roles in the maintenance of crista junctions, inner membrane architecture, and formation of contact sites to the outer membrane.</text>
</comment>
<evidence type="ECO:0000256" key="6">
    <source>
        <dbReference type="ARBA" id="ARBA00023136"/>
    </source>
</evidence>
<keyword evidence="6" id="KW-0472">Membrane</keyword>
<sequence>MSTDTEPLVTKIKNFGKSVFTLATAEKRSAELPPQLVAIKDLPIYNEKDKSIDYKFVEKEKLPLEHEFTTIRYAILDSYELFAQRFAIVDKALTKTKNAVVATDDYIRNEWTVLPKAAAITIGGMAGFVLGLRRYGIRKFIYSAGGLGTMAAFCYPNETVDIVRTGVAHAKRTYEDFKKSP</sequence>
<evidence type="ECO:0000313" key="9">
    <source>
        <dbReference type="WBParaSite" id="PSU_v2.g4279.t1"/>
    </source>
</evidence>
<evidence type="ECO:0000256" key="5">
    <source>
        <dbReference type="ARBA" id="ARBA00023128"/>
    </source>
</evidence>
<keyword evidence="4" id="KW-1133">Transmembrane helix</keyword>
<dbReference type="PANTHER" id="PTHR14564">
    <property type="entry name" value="MICOS COMPLEX SUBUNIT MIC26 / MIC27 FAMILY MEMBER"/>
    <property type="match status" value="1"/>
</dbReference>
<keyword evidence="5 7" id="KW-0496">Mitochondrion</keyword>
<evidence type="ECO:0000256" key="4">
    <source>
        <dbReference type="ARBA" id="ARBA00022989"/>
    </source>
</evidence>
<dbReference type="Pfam" id="PF09769">
    <property type="entry name" value="ApoO"/>
    <property type="match status" value="1"/>
</dbReference>
<evidence type="ECO:0000256" key="7">
    <source>
        <dbReference type="RuleBase" id="RU363021"/>
    </source>
</evidence>
<evidence type="ECO:0000313" key="8">
    <source>
        <dbReference type="Proteomes" id="UP000887577"/>
    </source>
</evidence>
<dbReference type="GO" id="GO:0042407">
    <property type="term" value="P:cristae formation"/>
    <property type="evidence" value="ECO:0007669"/>
    <property type="project" value="InterPro"/>
</dbReference>
<name>A0A914YXA2_9BILA</name>
<comment type="subcellular location">
    <subcellularLocation>
        <location evidence="7">Mitochondrion inner membrane</location>
    </subcellularLocation>
    <subcellularLocation>
        <location evidence="1">Mitochondrion membrane</location>
    </subcellularLocation>
</comment>
<evidence type="ECO:0000256" key="1">
    <source>
        <dbReference type="ARBA" id="ARBA00004325"/>
    </source>
</evidence>
<dbReference type="WBParaSite" id="PSU_v2.g4279.t1">
    <property type="protein sequence ID" value="PSU_v2.g4279.t1"/>
    <property type="gene ID" value="PSU_v2.g4279"/>
</dbReference>